<dbReference type="Proteomes" id="UP001302367">
    <property type="component" value="Chromosome 5"/>
</dbReference>
<feature type="compositionally biased region" description="Low complexity" evidence="1">
    <location>
        <begin position="192"/>
        <end position="208"/>
    </location>
</feature>
<feature type="region of interest" description="Disordered" evidence="1">
    <location>
        <begin position="116"/>
        <end position="223"/>
    </location>
</feature>
<feature type="compositionally biased region" description="Polar residues" evidence="1">
    <location>
        <begin position="148"/>
        <end position="168"/>
    </location>
</feature>
<evidence type="ECO:0000313" key="3">
    <source>
        <dbReference type="Proteomes" id="UP001302367"/>
    </source>
</evidence>
<evidence type="ECO:0000313" key="2">
    <source>
        <dbReference type="EMBL" id="WPB04302.1"/>
    </source>
</evidence>
<feature type="region of interest" description="Disordered" evidence="1">
    <location>
        <begin position="1"/>
        <end position="29"/>
    </location>
</feature>
<dbReference type="GeneID" id="90644513"/>
<feature type="region of interest" description="Disordered" evidence="1">
    <location>
        <begin position="251"/>
        <end position="278"/>
    </location>
</feature>
<reference evidence="2 3" key="1">
    <citation type="submission" date="2023-09" db="EMBL/GenBank/DDBJ databases">
        <title>Complete-Gapless Cercospora beticola genome.</title>
        <authorList>
            <person name="Wyatt N.A."/>
            <person name="Spanner R.E."/>
            <person name="Bolton M.D."/>
        </authorList>
    </citation>
    <scope>NUCLEOTIDE SEQUENCE [LARGE SCALE GENOMIC DNA]</scope>
    <source>
        <strain evidence="2">Cb09-40</strain>
    </source>
</reference>
<feature type="compositionally biased region" description="Basic and acidic residues" evidence="1">
    <location>
        <begin position="122"/>
        <end position="147"/>
    </location>
</feature>
<keyword evidence="3" id="KW-1185">Reference proteome</keyword>
<protein>
    <submittedName>
        <fullName evidence="2">Uncharacterized protein</fullName>
    </submittedName>
</protein>
<organism evidence="2 3">
    <name type="scientific">Cercospora beticola</name>
    <name type="common">Sugarbeet leaf spot fungus</name>
    <dbReference type="NCBI Taxonomy" id="122368"/>
    <lineage>
        <taxon>Eukaryota</taxon>
        <taxon>Fungi</taxon>
        <taxon>Dikarya</taxon>
        <taxon>Ascomycota</taxon>
        <taxon>Pezizomycotina</taxon>
        <taxon>Dothideomycetes</taxon>
        <taxon>Dothideomycetidae</taxon>
        <taxon>Mycosphaerellales</taxon>
        <taxon>Mycosphaerellaceae</taxon>
        <taxon>Cercospora</taxon>
    </lineage>
</organism>
<gene>
    <name evidence="2" type="ORF">RHO25_008948</name>
</gene>
<feature type="compositionally biased region" description="Polar residues" evidence="1">
    <location>
        <begin position="177"/>
        <end position="191"/>
    </location>
</feature>
<name>A0ABZ0NXH1_CERBT</name>
<accession>A0ABZ0NXH1</accession>
<feature type="compositionally biased region" description="Low complexity" evidence="1">
    <location>
        <begin position="251"/>
        <end position="265"/>
    </location>
</feature>
<dbReference type="RefSeq" id="XP_065459192.1">
    <property type="nucleotide sequence ID" value="XM_065603120.1"/>
</dbReference>
<evidence type="ECO:0000256" key="1">
    <source>
        <dbReference type="SAM" id="MobiDB-lite"/>
    </source>
</evidence>
<proteinExistence type="predicted"/>
<feature type="compositionally biased region" description="Pro residues" evidence="1">
    <location>
        <begin position="269"/>
        <end position="278"/>
    </location>
</feature>
<dbReference type="EMBL" id="CP134188">
    <property type="protein sequence ID" value="WPB04302.1"/>
    <property type="molecule type" value="Genomic_DNA"/>
</dbReference>
<sequence>MPDIDWSDVFGPAPQRQSSASNAKDLDAATNEFRSISDRALKLRKRLTRSHAVGLEESALASPLLQEVEESRIVSQNVDAVLKVVDEILREKREKRIAEESIVKWPWHDTMMARMRARPSVKNKDLPRQGADVKEEAELKSFSKERSSTSTIKRQSGNPNRSAHQGLSNAPPKRSHVQSTSRAELQSLAQPRQSSCIRSHSSSLYSRSTNDTASHRSVRRELGLSTASTETYTASDDPMIAWPWPSTIVQAATGRSSTTSSLSRAKMGSPPPTNVYHT</sequence>